<gene>
    <name evidence="1" type="ORF">DERYTH_LOCUS12966</name>
</gene>
<proteinExistence type="predicted"/>
<organism evidence="1 2">
    <name type="scientific">Dentiscutata erythropus</name>
    <dbReference type="NCBI Taxonomy" id="1348616"/>
    <lineage>
        <taxon>Eukaryota</taxon>
        <taxon>Fungi</taxon>
        <taxon>Fungi incertae sedis</taxon>
        <taxon>Mucoromycota</taxon>
        <taxon>Glomeromycotina</taxon>
        <taxon>Glomeromycetes</taxon>
        <taxon>Diversisporales</taxon>
        <taxon>Gigasporaceae</taxon>
        <taxon>Dentiscutata</taxon>
    </lineage>
</organism>
<protein>
    <submittedName>
        <fullName evidence="1">1398_t:CDS:1</fullName>
    </submittedName>
</protein>
<reference evidence="1" key="1">
    <citation type="submission" date="2021-06" db="EMBL/GenBank/DDBJ databases">
        <authorList>
            <person name="Kallberg Y."/>
            <person name="Tangrot J."/>
            <person name="Rosling A."/>
        </authorList>
    </citation>
    <scope>NUCLEOTIDE SEQUENCE</scope>
    <source>
        <strain evidence="1">MA453B</strain>
    </source>
</reference>
<evidence type="ECO:0000313" key="1">
    <source>
        <dbReference type="EMBL" id="CAG8700670.1"/>
    </source>
</evidence>
<accession>A0A9N9HQK1</accession>
<comment type="caution">
    <text evidence="1">The sequence shown here is derived from an EMBL/GenBank/DDBJ whole genome shotgun (WGS) entry which is preliminary data.</text>
</comment>
<name>A0A9N9HQK1_9GLOM</name>
<evidence type="ECO:0000313" key="2">
    <source>
        <dbReference type="Proteomes" id="UP000789405"/>
    </source>
</evidence>
<dbReference type="Proteomes" id="UP000789405">
    <property type="component" value="Unassembled WGS sequence"/>
</dbReference>
<sequence>MLLRQEHAKTKLHNVIGGKARQYLLIFITQTSSYVGSKFPRFQIVVALTNFRLAGAISTLKGMKTPQKLRNIFISHLFVEFLALWTSYTRFPAPQVSVNFTRIRNMTDTNNDDIISLNLRFRNSQHRNVIFVIEISKNDRVSDLETRARNVLASHLPVRPNNFHLRQIYPTSAERRRMQPENDISVYFPENPNEDWIHIFVHPPLSPEE</sequence>
<dbReference type="AlphaFoldDB" id="A0A9N9HQK1"/>
<dbReference type="OrthoDB" id="2317965at2759"/>
<keyword evidence="2" id="KW-1185">Reference proteome</keyword>
<dbReference type="EMBL" id="CAJVPY010008785">
    <property type="protein sequence ID" value="CAG8700670.1"/>
    <property type="molecule type" value="Genomic_DNA"/>
</dbReference>